<dbReference type="Proteomes" id="UP000636505">
    <property type="component" value="Unassembled WGS sequence"/>
</dbReference>
<dbReference type="EMBL" id="JADEXG010000025">
    <property type="protein sequence ID" value="MBE9078019.1"/>
    <property type="molecule type" value="Genomic_DNA"/>
</dbReference>
<comment type="caution">
    <text evidence="1">The sequence shown here is derived from an EMBL/GenBank/DDBJ whole genome shotgun (WGS) entry which is preliminary data.</text>
</comment>
<evidence type="ECO:0000313" key="1">
    <source>
        <dbReference type="EMBL" id="MBE9078019.1"/>
    </source>
</evidence>
<dbReference type="RefSeq" id="WP_193907422.1">
    <property type="nucleotide sequence ID" value="NZ_JADEXG010000025.1"/>
</dbReference>
<dbReference type="AlphaFoldDB" id="A0A8J7DR88"/>
<sequence length="71" mass="7927">MSQVQLDIGSLERATCRLFWADKAVIQQVQAASYQQVFLVSGMSHPKFLETLQALSPRGYDRIAKVAQTLS</sequence>
<proteinExistence type="predicted"/>
<name>A0A8J7DR88_9CYAN</name>
<accession>A0A8J7DR88</accession>
<gene>
    <name evidence="1" type="ORF">IQ241_12065</name>
</gene>
<protein>
    <submittedName>
        <fullName evidence="1">Uncharacterized protein</fullName>
    </submittedName>
</protein>
<organism evidence="1 2">
    <name type="scientific">Vasconcelosia minhoensis LEGE 07310</name>
    <dbReference type="NCBI Taxonomy" id="915328"/>
    <lineage>
        <taxon>Bacteria</taxon>
        <taxon>Bacillati</taxon>
        <taxon>Cyanobacteriota</taxon>
        <taxon>Cyanophyceae</taxon>
        <taxon>Nodosilineales</taxon>
        <taxon>Cymatolegaceae</taxon>
        <taxon>Vasconcelosia</taxon>
        <taxon>Vasconcelosia minhoensis</taxon>
    </lineage>
</organism>
<reference evidence="1" key="1">
    <citation type="submission" date="2020-10" db="EMBL/GenBank/DDBJ databases">
        <authorList>
            <person name="Castelo-Branco R."/>
            <person name="Eusebio N."/>
            <person name="Adriana R."/>
            <person name="Vieira A."/>
            <person name="Brugerolle De Fraissinette N."/>
            <person name="Rezende De Castro R."/>
            <person name="Schneider M.P."/>
            <person name="Vasconcelos V."/>
            <person name="Leao P.N."/>
        </authorList>
    </citation>
    <scope>NUCLEOTIDE SEQUENCE</scope>
    <source>
        <strain evidence="1">LEGE 07310</strain>
    </source>
</reference>
<keyword evidence="2" id="KW-1185">Reference proteome</keyword>
<evidence type="ECO:0000313" key="2">
    <source>
        <dbReference type="Proteomes" id="UP000636505"/>
    </source>
</evidence>